<dbReference type="RefSeq" id="WP_084449405.1">
    <property type="nucleotide sequence ID" value="NZ_FWXN01000001.1"/>
</dbReference>
<protein>
    <submittedName>
        <fullName evidence="2">Uncharacterized protein</fullName>
    </submittedName>
</protein>
<dbReference type="EMBL" id="FWXN01000001">
    <property type="protein sequence ID" value="SMC31941.1"/>
    <property type="molecule type" value="Genomic_DNA"/>
</dbReference>
<gene>
    <name evidence="2" type="ORF">SAMN06296429_101140</name>
</gene>
<feature type="transmembrane region" description="Helical" evidence="1">
    <location>
        <begin position="32"/>
        <end position="53"/>
    </location>
</feature>
<dbReference type="AlphaFoldDB" id="A0A1W1Y7Z4"/>
<sequence length="65" mass="6623">MQTRQRIGTSVGIAVITSATFAVVGATGSRPAALSTGFGLIGVVMLVALVVAVRDRREVEVTPPA</sequence>
<name>A0A1W1Y7Z4_9MICO</name>
<dbReference type="OrthoDB" id="7375466at2"/>
<feature type="transmembrane region" description="Helical" evidence="1">
    <location>
        <begin position="7"/>
        <end position="26"/>
    </location>
</feature>
<keyword evidence="1" id="KW-0472">Membrane</keyword>
<dbReference type="Proteomes" id="UP000192634">
    <property type="component" value="Unassembled WGS sequence"/>
</dbReference>
<proteinExistence type="predicted"/>
<reference evidence="2 3" key="1">
    <citation type="submission" date="2017-04" db="EMBL/GenBank/DDBJ databases">
        <authorList>
            <person name="Afonso C.L."/>
            <person name="Miller P.J."/>
            <person name="Scott M.A."/>
            <person name="Spackman E."/>
            <person name="Goraichik I."/>
            <person name="Dimitrov K.M."/>
            <person name="Suarez D.L."/>
            <person name="Swayne D.E."/>
        </authorList>
    </citation>
    <scope>NUCLEOTIDE SEQUENCE [LARGE SCALE GENOMIC DNA]</scope>
    <source>
        <strain evidence="2 3">CGMCC 1.12511</strain>
    </source>
</reference>
<evidence type="ECO:0000256" key="1">
    <source>
        <dbReference type="SAM" id="Phobius"/>
    </source>
</evidence>
<organism evidence="2 3">
    <name type="scientific">Janibacter indicus</name>
    <dbReference type="NCBI Taxonomy" id="857417"/>
    <lineage>
        <taxon>Bacteria</taxon>
        <taxon>Bacillati</taxon>
        <taxon>Actinomycetota</taxon>
        <taxon>Actinomycetes</taxon>
        <taxon>Micrococcales</taxon>
        <taxon>Intrasporangiaceae</taxon>
        <taxon>Janibacter</taxon>
    </lineage>
</organism>
<evidence type="ECO:0000313" key="2">
    <source>
        <dbReference type="EMBL" id="SMC31941.1"/>
    </source>
</evidence>
<accession>A0A1W1Y7Z4</accession>
<keyword evidence="1" id="KW-1133">Transmembrane helix</keyword>
<keyword evidence="1" id="KW-0812">Transmembrane</keyword>
<evidence type="ECO:0000313" key="3">
    <source>
        <dbReference type="Proteomes" id="UP000192634"/>
    </source>
</evidence>